<feature type="domain" description="Disease resistance N-terminal" evidence="7">
    <location>
        <begin position="6"/>
        <end position="87"/>
    </location>
</feature>
<dbReference type="OrthoDB" id="773208at2759"/>
<dbReference type="InterPro" id="IPR036388">
    <property type="entry name" value="WH-like_DNA-bd_sf"/>
</dbReference>
<evidence type="ECO:0008006" key="12">
    <source>
        <dbReference type="Google" id="ProtNLM"/>
    </source>
</evidence>
<dbReference type="Pfam" id="PF23559">
    <property type="entry name" value="WHD_DRP"/>
    <property type="match status" value="1"/>
</dbReference>
<name>A0A2G5F8W0_AQUCA</name>
<evidence type="ECO:0000256" key="2">
    <source>
        <dbReference type="ARBA" id="ARBA00022737"/>
    </source>
</evidence>
<dbReference type="InterPro" id="IPR027417">
    <property type="entry name" value="P-loop_NTPase"/>
</dbReference>
<dbReference type="PANTHER" id="PTHR36766:SF70">
    <property type="entry name" value="DISEASE RESISTANCE PROTEIN RGA4"/>
    <property type="match status" value="1"/>
</dbReference>
<dbReference type="SUPFAM" id="SSF52540">
    <property type="entry name" value="P-loop containing nucleoside triphosphate hydrolases"/>
    <property type="match status" value="1"/>
</dbReference>
<proteinExistence type="predicted"/>
<keyword evidence="1" id="KW-0433">Leucine-rich repeat</keyword>
<dbReference type="InterPro" id="IPR041118">
    <property type="entry name" value="Rx_N"/>
</dbReference>
<dbReference type="STRING" id="218851.A0A2G5F8W0"/>
<dbReference type="GO" id="GO:0051707">
    <property type="term" value="P:response to other organism"/>
    <property type="evidence" value="ECO:0007669"/>
    <property type="project" value="UniProtKB-ARBA"/>
</dbReference>
<dbReference type="InterPro" id="IPR058922">
    <property type="entry name" value="WHD_DRP"/>
</dbReference>
<dbReference type="EMBL" id="KZ305018">
    <property type="protein sequence ID" value="PIA64449.1"/>
    <property type="molecule type" value="Genomic_DNA"/>
</dbReference>
<keyword evidence="11" id="KW-1185">Reference proteome</keyword>
<dbReference type="GO" id="GO:0043531">
    <property type="term" value="F:ADP binding"/>
    <property type="evidence" value="ECO:0007669"/>
    <property type="project" value="InterPro"/>
</dbReference>
<evidence type="ECO:0000256" key="3">
    <source>
        <dbReference type="ARBA" id="ARBA00022741"/>
    </source>
</evidence>
<reference evidence="10 11" key="1">
    <citation type="submission" date="2017-09" db="EMBL/GenBank/DDBJ databases">
        <title>WGS assembly of Aquilegia coerulea Goldsmith.</title>
        <authorList>
            <person name="Hodges S."/>
            <person name="Kramer E."/>
            <person name="Nordborg M."/>
            <person name="Tomkins J."/>
            <person name="Borevitz J."/>
            <person name="Derieg N."/>
            <person name="Yan J."/>
            <person name="Mihaltcheva S."/>
            <person name="Hayes R.D."/>
            <person name="Rokhsar D."/>
        </authorList>
    </citation>
    <scope>NUCLEOTIDE SEQUENCE [LARGE SCALE GENOMIC DNA]</scope>
    <source>
        <strain evidence="11">cv. Goldsmith</strain>
    </source>
</reference>
<evidence type="ECO:0000313" key="10">
    <source>
        <dbReference type="EMBL" id="PIA64449.1"/>
    </source>
</evidence>
<feature type="domain" description="NB-ARC" evidence="6">
    <location>
        <begin position="197"/>
        <end position="308"/>
    </location>
</feature>
<evidence type="ECO:0000259" key="8">
    <source>
        <dbReference type="Pfam" id="PF23559"/>
    </source>
</evidence>
<dbReference type="Gene3D" id="3.80.10.10">
    <property type="entry name" value="Ribonuclease Inhibitor"/>
    <property type="match status" value="2"/>
</dbReference>
<dbReference type="CDD" id="cd14798">
    <property type="entry name" value="RX-CC_like"/>
    <property type="match status" value="1"/>
</dbReference>
<evidence type="ECO:0000259" key="7">
    <source>
        <dbReference type="Pfam" id="PF18052"/>
    </source>
</evidence>
<evidence type="ECO:0000256" key="1">
    <source>
        <dbReference type="ARBA" id="ARBA00022614"/>
    </source>
</evidence>
<gene>
    <name evidence="10" type="ORF">AQUCO_00100139v1</name>
</gene>
<dbReference type="InParanoid" id="A0A2G5F8W0"/>
<evidence type="ECO:0000256" key="4">
    <source>
        <dbReference type="ARBA" id="ARBA00022821"/>
    </source>
</evidence>
<evidence type="ECO:0000259" key="6">
    <source>
        <dbReference type="Pfam" id="PF00931"/>
    </source>
</evidence>
<dbReference type="Pfam" id="PF00931">
    <property type="entry name" value="NB-ARC"/>
    <property type="match status" value="1"/>
</dbReference>
<dbReference type="Pfam" id="PF23598">
    <property type="entry name" value="LRR_14"/>
    <property type="match status" value="1"/>
</dbReference>
<evidence type="ECO:0000256" key="5">
    <source>
        <dbReference type="ARBA" id="ARBA00022840"/>
    </source>
</evidence>
<dbReference type="Gene3D" id="3.40.50.300">
    <property type="entry name" value="P-loop containing nucleotide triphosphate hydrolases"/>
    <property type="match status" value="1"/>
</dbReference>
<evidence type="ECO:0000259" key="9">
    <source>
        <dbReference type="Pfam" id="PF23598"/>
    </source>
</evidence>
<dbReference type="InterPro" id="IPR055414">
    <property type="entry name" value="LRR_R13L4/SHOC2-like"/>
</dbReference>
<dbReference type="PANTHER" id="PTHR36766">
    <property type="entry name" value="PLANT BROAD-SPECTRUM MILDEW RESISTANCE PROTEIN RPW8"/>
    <property type="match status" value="1"/>
</dbReference>
<feature type="domain" description="Disease resistance protein winged helix" evidence="8">
    <location>
        <begin position="376"/>
        <end position="446"/>
    </location>
</feature>
<dbReference type="FunFam" id="1.10.10.10:FF:000322">
    <property type="entry name" value="Probable disease resistance protein At1g63360"/>
    <property type="match status" value="1"/>
</dbReference>
<dbReference type="Gene3D" id="1.20.5.4130">
    <property type="match status" value="1"/>
</dbReference>
<keyword evidence="4" id="KW-0611">Plant defense</keyword>
<dbReference type="GO" id="GO:0006952">
    <property type="term" value="P:defense response"/>
    <property type="evidence" value="ECO:0007669"/>
    <property type="project" value="UniProtKB-KW"/>
</dbReference>
<keyword evidence="5" id="KW-0067">ATP-binding</keyword>
<keyword evidence="3" id="KW-0547">Nucleotide-binding</keyword>
<dbReference type="Proteomes" id="UP000230069">
    <property type="component" value="Unassembled WGS sequence"/>
</dbReference>
<dbReference type="InterPro" id="IPR003591">
    <property type="entry name" value="Leu-rich_rpt_typical-subtyp"/>
</dbReference>
<dbReference type="InterPro" id="IPR002182">
    <property type="entry name" value="NB-ARC"/>
</dbReference>
<organism evidence="10 11">
    <name type="scientific">Aquilegia coerulea</name>
    <name type="common">Rocky mountain columbine</name>
    <dbReference type="NCBI Taxonomy" id="218851"/>
    <lineage>
        <taxon>Eukaryota</taxon>
        <taxon>Viridiplantae</taxon>
        <taxon>Streptophyta</taxon>
        <taxon>Embryophyta</taxon>
        <taxon>Tracheophyta</taxon>
        <taxon>Spermatophyta</taxon>
        <taxon>Magnoliopsida</taxon>
        <taxon>Ranunculales</taxon>
        <taxon>Ranunculaceae</taxon>
        <taxon>Thalictroideae</taxon>
        <taxon>Aquilegia</taxon>
    </lineage>
</organism>
<dbReference type="PRINTS" id="PR00364">
    <property type="entry name" value="DISEASERSIST"/>
</dbReference>
<dbReference type="Pfam" id="PF18052">
    <property type="entry name" value="Rx_N"/>
    <property type="match status" value="1"/>
</dbReference>
<dbReference type="InterPro" id="IPR032675">
    <property type="entry name" value="LRR_dom_sf"/>
</dbReference>
<dbReference type="SMART" id="SM00369">
    <property type="entry name" value="LRR_TYP"/>
    <property type="match status" value="2"/>
</dbReference>
<dbReference type="GO" id="GO:0005524">
    <property type="term" value="F:ATP binding"/>
    <property type="evidence" value="ECO:0007669"/>
    <property type="project" value="UniProtKB-KW"/>
</dbReference>
<dbReference type="SUPFAM" id="SSF52058">
    <property type="entry name" value="L domain-like"/>
    <property type="match status" value="2"/>
</dbReference>
<feature type="domain" description="Disease resistance R13L4/SHOC-2-like LRR" evidence="9">
    <location>
        <begin position="513"/>
        <end position="822"/>
    </location>
</feature>
<dbReference type="Gene3D" id="1.10.10.10">
    <property type="entry name" value="Winged helix-like DNA-binding domain superfamily/Winged helix DNA-binding domain"/>
    <property type="match status" value="1"/>
</dbReference>
<accession>A0A2G5F8W0</accession>
<evidence type="ECO:0000313" key="11">
    <source>
        <dbReference type="Proteomes" id="UP000230069"/>
    </source>
</evidence>
<protein>
    <recommendedName>
        <fullName evidence="12">Rx N-terminal domain-containing protein</fullName>
    </recommendedName>
</protein>
<dbReference type="AlphaFoldDB" id="A0A2G5F8W0"/>
<dbReference type="InterPro" id="IPR038005">
    <property type="entry name" value="RX-like_CC"/>
</dbReference>
<sequence length="1043" mass="117831">MADALISLVLEQSTLFLQQKVKLVVGAPKEIESLNRQLVTMRDLLRDAEKKQINEDALKSWLENLKDIVYSADDVLDEWNTKIYQSQLQEIEDDAVQLGIGKKLLSYISWPLYCCRSAVMQYDIGSKLKVIREDLKELAGSTDIIRPLQNQINQQAEPADHQNQTSSISNGAIMYGRDEEKKKIMSMLLAGDTGHQQEQTFVPIIAIVGTVGLGKTTLAKSLLIEAAVEQTFEKKMWVSVGKPCNLLGVVKAIIEETKEIVPMFPTVNEWQGLLRCLCNCLQGKRYLLVLDNVCTEVQKFEKIGRQIVEKCNGVPKVVRTLATIMHLKRSKQDWIQVLRSEISEIPEIDEDFFPTVAMSYNTLSSELKQCLLYCAIFPKEMKLYKDELVKLWMAQGYLGSSRKKELENTGGYYFNVLAMRFFKDLTYDSDGNVISCKMSGFMHDFAQNLANKECSIMETNGKYIDHMKVRHILTRGFLDQSICEAKKLRTLLLKPTESHSWTFGIPVELFLKLTCLRALDMSNSQLKELPREVDKLLHLRYLDLSRTELAELPETICNLYNLQTLKLNECRKLQKLPQGIGKLAQLRHLELQETDRLNSLPLGVGKLKVLRTLSKFIVTIGGCDIRKLKDLQHLNGNLKIDGLGLVGDADQAAEAGLEKKHLHGLTLSFGNVEERDVGMMMKVLGALEPIDDLEELKISGYPSSQFPDWIVSSSRSEHLLTLVLSNCENCAELPALGKLASLEKLELGGMRLVKHIGPLFYGFDSASGHGAKMVAFPKLKKLEFSAMKQWEEWDLPISEDTKIMPSLCELSLSDCPKLRALPNLGKLAFLENLMISGLSSVKQLGFEFLGISDEDDDTCTERVRRGVLKKQQGLFSKVRALPFFGKLGTCISNFHSVKCLGLGFLGTAETKDNGGLPVQEVRFPSLKKLMLSKMEEWEEWNLPLEKDRVIMPCLGQLELVSCPKLRAIPDLAKFDSLKSLSLRNLDSVEEWEEQDMFISKKYLHQLTIVSCPRLNGIPGCMFSHALRNLYIDDCPKLKRTRSL</sequence>
<keyword evidence="2" id="KW-0677">Repeat</keyword>